<dbReference type="CDD" id="cd00082">
    <property type="entry name" value="HisKA"/>
    <property type="match status" value="1"/>
</dbReference>
<evidence type="ECO:0000256" key="2">
    <source>
        <dbReference type="ARBA" id="ARBA00012438"/>
    </source>
</evidence>
<dbReference type="InterPro" id="IPR050736">
    <property type="entry name" value="Sensor_HK_Regulatory"/>
</dbReference>
<dbReference type="EMBL" id="QXQB01000002">
    <property type="protein sequence ID" value="RJX39894.1"/>
    <property type="molecule type" value="Genomic_DNA"/>
</dbReference>
<dbReference type="CDD" id="cd00075">
    <property type="entry name" value="HATPase"/>
    <property type="match status" value="1"/>
</dbReference>
<dbReference type="InterPro" id="IPR036890">
    <property type="entry name" value="HATPase_C_sf"/>
</dbReference>
<protein>
    <recommendedName>
        <fullName evidence="2">histidine kinase</fullName>
        <ecNumber evidence="2">2.7.13.3</ecNumber>
    </recommendedName>
</protein>
<evidence type="ECO:0000259" key="11">
    <source>
        <dbReference type="PROSITE" id="PS50113"/>
    </source>
</evidence>
<feature type="domain" description="PAC" evidence="11">
    <location>
        <begin position="344"/>
        <end position="397"/>
    </location>
</feature>
<dbReference type="GO" id="GO:0005524">
    <property type="term" value="F:ATP binding"/>
    <property type="evidence" value="ECO:0007669"/>
    <property type="project" value="UniProtKB-KW"/>
</dbReference>
<dbReference type="PROSITE" id="PS50113">
    <property type="entry name" value="PAC"/>
    <property type="match status" value="1"/>
</dbReference>
<keyword evidence="9" id="KW-0812">Transmembrane</keyword>
<dbReference type="PANTHER" id="PTHR43711:SF31">
    <property type="entry name" value="HISTIDINE KINASE"/>
    <property type="match status" value="1"/>
</dbReference>
<feature type="transmembrane region" description="Helical" evidence="9">
    <location>
        <begin position="115"/>
        <end position="133"/>
    </location>
</feature>
<evidence type="ECO:0000256" key="1">
    <source>
        <dbReference type="ARBA" id="ARBA00000085"/>
    </source>
</evidence>
<evidence type="ECO:0000256" key="9">
    <source>
        <dbReference type="SAM" id="Phobius"/>
    </source>
</evidence>
<dbReference type="Pfam" id="PF16927">
    <property type="entry name" value="HisKA_7TM"/>
    <property type="match status" value="1"/>
</dbReference>
<keyword evidence="9" id="KW-1133">Transmembrane helix</keyword>
<sequence>MDEAHPNETAEECYYLATTSRRCYDFVGSLSKGVDRSRLSCVQEATGVDTRQWMSIMLFLSAGLMVVVACLSYRKRHLPVAKTMILIMLGAACYASGYAIELLSRSLSEVKLSLHIQYIGIPFVTTLWLLQIIQFTGTATRYRKQLTLTLFIIPCSIFIVHLTNDWHHLLYERYVLNTTGQIPLYLTVKGPWYKLHTIYNYAVLLGGIWLSVQMFLRALPMVRKQIAILLLGAIAPMLLNLCFWLGVKVDLTPFGFVISGLAYLWGILRFNLLRLTPLALAKVFETIRDGIVLLDYENRVVSYNGAAERVLPELGIAGRYPSLVAEVLPDHPELLARIEAAGTIDDRFPFERQHNGGTSYYHCSLSFIYDAGKVPIGKILMFSDITEMKENEARLRENARQLSELNAFKDKLFTVMAHEIRDPIALLVSLTELLGDELTAADIEHAELLRELRGQVQSTFYLVDNLLDWYRSQKGRVAFRPVGWNLQQVVHQAVALASTRAGMKQIRLSEQVSDELTIVADKEMLDLILRNLLSNAIKHTGIGGEIRIGAMLEGDSVIVNVSDNGTGIDKQTADLLRLEEPFFKVKANGDDTGDTRFGLVLTREFVRIQGGRLWFDSIPGMGTTFFFTLPRSPGSVGGQREIEYLKHEEKI</sequence>
<evidence type="ECO:0000259" key="10">
    <source>
        <dbReference type="PROSITE" id="PS50109"/>
    </source>
</evidence>
<gene>
    <name evidence="12" type="ORF">D3P09_10920</name>
</gene>
<dbReference type="PRINTS" id="PR00344">
    <property type="entry name" value="BCTRLSENSOR"/>
</dbReference>
<dbReference type="SUPFAM" id="SSF55874">
    <property type="entry name" value="ATPase domain of HSP90 chaperone/DNA topoisomerase II/histidine kinase"/>
    <property type="match status" value="1"/>
</dbReference>
<keyword evidence="3" id="KW-0597">Phosphoprotein</keyword>
<feature type="transmembrane region" description="Helical" evidence="9">
    <location>
        <begin position="53"/>
        <end position="73"/>
    </location>
</feature>
<evidence type="ECO:0000256" key="7">
    <source>
        <dbReference type="ARBA" id="ARBA00022840"/>
    </source>
</evidence>
<comment type="catalytic activity">
    <reaction evidence="1">
        <text>ATP + protein L-histidine = ADP + protein N-phospho-L-histidine.</text>
        <dbReference type="EC" id="2.7.13.3"/>
    </reaction>
</comment>
<keyword evidence="8" id="KW-0902">Two-component regulatory system</keyword>
<name>A0A3A6Q1M9_9BACL</name>
<organism evidence="12 13">
    <name type="scientific">Paenibacillus pinisoli</name>
    <dbReference type="NCBI Taxonomy" id="1276110"/>
    <lineage>
        <taxon>Bacteria</taxon>
        <taxon>Bacillati</taxon>
        <taxon>Bacillota</taxon>
        <taxon>Bacilli</taxon>
        <taxon>Bacillales</taxon>
        <taxon>Paenibacillaceae</taxon>
        <taxon>Paenibacillus</taxon>
    </lineage>
</organism>
<keyword evidence="5" id="KW-0547">Nucleotide-binding</keyword>
<dbReference type="SMART" id="SM00387">
    <property type="entry name" value="HATPase_c"/>
    <property type="match status" value="1"/>
</dbReference>
<evidence type="ECO:0000313" key="13">
    <source>
        <dbReference type="Proteomes" id="UP000267798"/>
    </source>
</evidence>
<dbReference type="InterPro" id="IPR004358">
    <property type="entry name" value="Sig_transdc_His_kin-like_C"/>
</dbReference>
<dbReference type="Gene3D" id="3.30.450.20">
    <property type="entry name" value="PAS domain"/>
    <property type="match status" value="1"/>
</dbReference>
<keyword evidence="7" id="KW-0067">ATP-binding</keyword>
<evidence type="ECO:0000256" key="6">
    <source>
        <dbReference type="ARBA" id="ARBA00022777"/>
    </source>
</evidence>
<keyword evidence="6" id="KW-0418">Kinase</keyword>
<feature type="transmembrane region" description="Helical" evidence="9">
    <location>
        <begin position="253"/>
        <end position="272"/>
    </location>
</feature>
<dbReference type="InterPro" id="IPR035965">
    <property type="entry name" value="PAS-like_dom_sf"/>
</dbReference>
<dbReference type="InterPro" id="IPR003594">
    <property type="entry name" value="HATPase_dom"/>
</dbReference>
<dbReference type="InterPro" id="IPR000700">
    <property type="entry name" value="PAS-assoc_C"/>
</dbReference>
<dbReference type="Gene3D" id="1.10.287.130">
    <property type="match status" value="1"/>
</dbReference>
<keyword evidence="13" id="KW-1185">Reference proteome</keyword>
<dbReference type="SMART" id="SM00388">
    <property type="entry name" value="HisKA"/>
    <property type="match status" value="1"/>
</dbReference>
<dbReference type="AlphaFoldDB" id="A0A3A6Q1M9"/>
<evidence type="ECO:0000256" key="5">
    <source>
        <dbReference type="ARBA" id="ARBA00022741"/>
    </source>
</evidence>
<dbReference type="SUPFAM" id="SSF55785">
    <property type="entry name" value="PYP-like sensor domain (PAS domain)"/>
    <property type="match status" value="1"/>
</dbReference>
<dbReference type="Pfam" id="PF00512">
    <property type="entry name" value="HisKA"/>
    <property type="match status" value="1"/>
</dbReference>
<dbReference type="SUPFAM" id="SSF47384">
    <property type="entry name" value="Homodimeric domain of signal transducing histidine kinase"/>
    <property type="match status" value="1"/>
</dbReference>
<feature type="transmembrane region" description="Helical" evidence="9">
    <location>
        <begin position="198"/>
        <end position="219"/>
    </location>
</feature>
<evidence type="ECO:0000313" key="12">
    <source>
        <dbReference type="EMBL" id="RJX39894.1"/>
    </source>
</evidence>
<feature type="transmembrane region" description="Helical" evidence="9">
    <location>
        <begin position="85"/>
        <end position="103"/>
    </location>
</feature>
<reference evidence="12 13" key="1">
    <citation type="submission" date="2018-09" db="EMBL/GenBank/DDBJ databases">
        <title>Paenibacillus aracenensis nov. sp. isolated from a cave in southern Spain.</title>
        <authorList>
            <person name="Jurado V."/>
            <person name="Gutierrez-Patricio S."/>
            <person name="Gonzalez-Pimentel J.L."/>
            <person name="Miller A.Z."/>
            <person name="Laiz L."/>
            <person name="Saiz-Jimenez C."/>
        </authorList>
    </citation>
    <scope>NUCLEOTIDE SEQUENCE [LARGE SCALE GENOMIC DNA]</scope>
    <source>
        <strain evidence="12 13">JCM 19203</strain>
    </source>
</reference>
<dbReference type="Gene3D" id="3.30.565.10">
    <property type="entry name" value="Histidine kinase-like ATPase, C-terminal domain"/>
    <property type="match status" value="1"/>
</dbReference>
<evidence type="ECO:0000256" key="3">
    <source>
        <dbReference type="ARBA" id="ARBA00022553"/>
    </source>
</evidence>
<keyword evidence="4" id="KW-0808">Transferase</keyword>
<feature type="domain" description="Histidine kinase" evidence="10">
    <location>
        <begin position="415"/>
        <end position="633"/>
    </location>
</feature>
<dbReference type="InterPro" id="IPR005467">
    <property type="entry name" value="His_kinase_dom"/>
</dbReference>
<dbReference type="PROSITE" id="PS50109">
    <property type="entry name" value="HIS_KIN"/>
    <property type="match status" value="1"/>
</dbReference>
<dbReference type="InterPro" id="IPR036097">
    <property type="entry name" value="HisK_dim/P_sf"/>
</dbReference>
<comment type="caution">
    <text evidence="12">The sequence shown here is derived from an EMBL/GenBank/DDBJ whole genome shotgun (WGS) entry which is preliminary data.</text>
</comment>
<dbReference type="EC" id="2.7.13.3" evidence="2"/>
<evidence type="ECO:0000256" key="8">
    <source>
        <dbReference type="ARBA" id="ARBA00023012"/>
    </source>
</evidence>
<dbReference type="NCBIfam" id="TIGR00229">
    <property type="entry name" value="sensory_box"/>
    <property type="match status" value="1"/>
</dbReference>
<evidence type="ECO:0000256" key="4">
    <source>
        <dbReference type="ARBA" id="ARBA00022679"/>
    </source>
</evidence>
<feature type="transmembrane region" description="Helical" evidence="9">
    <location>
        <begin position="145"/>
        <end position="163"/>
    </location>
</feature>
<dbReference type="OrthoDB" id="9810447at2"/>
<dbReference type="Pfam" id="PF02518">
    <property type="entry name" value="HATPase_c"/>
    <property type="match status" value="1"/>
</dbReference>
<dbReference type="InterPro" id="IPR003661">
    <property type="entry name" value="HisK_dim/P_dom"/>
</dbReference>
<dbReference type="PANTHER" id="PTHR43711">
    <property type="entry name" value="TWO-COMPONENT HISTIDINE KINASE"/>
    <property type="match status" value="1"/>
</dbReference>
<dbReference type="InterPro" id="IPR031621">
    <property type="entry name" value="HisKA_7TM"/>
</dbReference>
<proteinExistence type="predicted"/>
<accession>A0A3A6Q1M9</accession>
<keyword evidence="9" id="KW-0472">Membrane</keyword>
<dbReference type="Proteomes" id="UP000267798">
    <property type="component" value="Unassembled WGS sequence"/>
</dbReference>
<dbReference type="InterPro" id="IPR000014">
    <property type="entry name" value="PAS"/>
</dbReference>
<dbReference type="CDD" id="cd00130">
    <property type="entry name" value="PAS"/>
    <property type="match status" value="1"/>
</dbReference>
<dbReference type="GO" id="GO:0000155">
    <property type="term" value="F:phosphorelay sensor kinase activity"/>
    <property type="evidence" value="ECO:0007669"/>
    <property type="project" value="InterPro"/>
</dbReference>
<feature type="transmembrane region" description="Helical" evidence="9">
    <location>
        <begin position="226"/>
        <end position="247"/>
    </location>
</feature>